<evidence type="ECO:0000259" key="2">
    <source>
        <dbReference type="PROSITE" id="PS50172"/>
    </source>
</evidence>
<dbReference type="GO" id="GO:0004527">
    <property type="term" value="F:exonuclease activity"/>
    <property type="evidence" value="ECO:0007669"/>
    <property type="project" value="UniProtKB-KW"/>
</dbReference>
<feature type="region of interest" description="Disordered" evidence="1">
    <location>
        <begin position="306"/>
        <end position="354"/>
    </location>
</feature>
<name>A0ABU8NXE4_9CORY</name>
<accession>A0ABU8NXE4</accession>
<dbReference type="InterPro" id="IPR036420">
    <property type="entry name" value="BRCT_dom_sf"/>
</dbReference>
<feature type="domain" description="BRCT" evidence="2">
    <location>
        <begin position="371"/>
        <end position="462"/>
    </location>
</feature>
<comment type="caution">
    <text evidence="3">The sequence shown here is derived from an EMBL/GenBank/DDBJ whole genome shotgun (WGS) entry which is preliminary data.</text>
</comment>
<dbReference type="InterPro" id="IPR013520">
    <property type="entry name" value="Ribonucl_H"/>
</dbReference>
<dbReference type="PROSITE" id="PS50172">
    <property type="entry name" value="BRCT"/>
    <property type="match status" value="1"/>
</dbReference>
<gene>
    <name evidence="3" type="ORF">V5S96_03530</name>
</gene>
<dbReference type="CDD" id="cd06130">
    <property type="entry name" value="DNA_pol_III_epsilon_like"/>
    <property type="match status" value="1"/>
</dbReference>
<keyword evidence="3" id="KW-0378">Hydrolase</keyword>
<dbReference type="Proteomes" id="UP001359781">
    <property type="component" value="Unassembled WGS sequence"/>
</dbReference>
<dbReference type="InterPro" id="IPR001357">
    <property type="entry name" value="BRCT_dom"/>
</dbReference>
<dbReference type="SUPFAM" id="SSF52113">
    <property type="entry name" value="BRCT domain"/>
    <property type="match status" value="1"/>
</dbReference>
<dbReference type="RefSeq" id="WP_337889297.1">
    <property type="nucleotide sequence ID" value="NZ_JBAHVI010000001.1"/>
</dbReference>
<keyword evidence="3" id="KW-0540">Nuclease</keyword>
<keyword evidence="3" id="KW-0269">Exonuclease</keyword>
<feature type="compositionally biased region" description="Polar residues" evidence="1">
    <location>
        <begin position="331"/>
        <end position="342"/>
    </location>
</feature>
<dbReference type="CDD" id="cd17748">
    <property type="entry name" value="BRCT_DNA_ligase_like"/>
    <property type="match status" value="1"/>
</dbReference>
<dbReference type="Gene3D" id="3.30.420.10">
    <property type="entry name" value="Ribonuclease H-like superfamily/Ribonuclease H"/>
    <property type="match status" value="1"/>
</dbReference>
<dbReference type="Gene3D" id="3.40.50.10190">
    <property type="entry name" value="BRCT domain"/>
    <property type="match status" value="1"/>
</dbReference>
<dbReference type="PANTHER" id="PTHR30231">
    <property type="entry name" value="DNA POLYMERASE III SUBUNIT EPSILON"/>
    <property type="match status" value="1"/>
</dbReference>
<evidence type="ECO:0000313" key="3">
    <source>
        <dbReference type="EMBL" id="MEJ4099433.1"/>
    </source>
</evidence>
<dbReference type="InterPro" id="IPR036397">
    <property type="entry name" value="RNaseH_sf"/>
</dbReference>
<proteinExistence type="predicted"/>
<dbReference type="Pfam" id="PF00929">
    <property type="entry name" value="RNase_T"/>
    <property type="match status" value="1"/>
</dbReference>
<dbReference type="SMART" id="SM00479">
    <property type="entry name" value="EXOIII"/>
    <property type="match status" value="1"/>
</dbReference>
<keyword evidence="4" id="KW-1185">Reference proteome</keyword>
<dbReference type="SUPFAM" id="SSF53098">
    <property type="entry name" value="Ribonuclease H-like"/>
    <property type="match status" value="1"/>
</dbReference>
<sequence length="462" mass="48392">MIPAHGAQVSVSPDEVLMTYSDLAAALAGALSRAVPIAQVSGVDLAPPTAYREGWVELQGVHPPARLRFAPNQEDAARRCARAVEAALRGEDPGAAKIPGLSFVALDVETANADWGSICQVGAVRFIDGAEADSASWLCQPPVPGFDPRNVSIHGIGERDVAQAESFAQVLPALAAFLGDLPVVAHNAQFDLTALHRASAAAGIDAPELRFGCSLALARAHSLDVRNHRLPTVAEALGVDLERHHDALADARACGAIVAALAARADFHGGEEGSLMAFFHSQGFTLGSLGAGGVYPVLKDRTGAGIAAQRREPGGGRASSAAGAEKAPRESGSSGPAENKTQAKAKDKPARAPWRAVSTPEVIPEPNPDAAPDHLLFGHHVTLSGDFEPFDKGTLWQRIADHGAHIGKNVTKKTTVLVTGAWTTKTSKHKRAEELQAQGHPIEIWSQEELLAALGLDEQPPF</sequence>
<evidence type="ECO:0000256" key="1">
    <source>
        <dbReference type="SAM" id="MobiDB-lite"/>
    </source>
</evidence>
<dbReference type="InterPro" id="IPR012337">
    <property type="entry name" value="RNaseH-like_sf"/>
</dbReference>
<evidence type="ECO:0000313" key="4">
    <source>
        <dbReference type="Proteomes" id="UP001359781"/>
    </source>
</evidence>
<dbReference type="EMBL" id="JBAHVJ010000003">
    <property type="protein sequence ID" value="MEJ4099433.1"/>
    <property type="molecule type" value="Genomic_DNA"/>
</dbReference>
<reference evidence="3 4" key="1">
    <citation type="submission" date="2024-02" db="EMBL/GenBank/DDBJ databases">
        <title>Whole genome sequencing and characterization of Corynebacterium isolated from the ocular surface of dry eye disease sufferers.</title>
        <authorList>
            <person name="Naqvi M."/>
        </authorList>
    </citation>
    <scope>NUCLEOTIDE SEQUENCE [LARGE SCALE GENOMIC DNA]</scope>
    <source>
        <strain evidence="3 4">PCRF</strain>
    </source>
</reference>
<dbReference type="PANTHER" id="PTHR30231:SF42">
    <property type="entry name" value="EXONUCLEASE"/>
    <property type="match status" value="1"/>
</dbReference>
<protein>
    <submittedName>
        <fullName evidence="3">Exonuclease domain-containing protein</fullName>
    </submittedName>
</protein>
<organism evidence="3 4">
    <name type="scientific">Corynebacterium mastitidis</name>
    <dbReference type="NCBI Taxonomy" id="161890"/>
    <lineage>
        <taxon>Bacteria</taxon>
        <taxon>Bacillati</taxon>
        <taxon>Actinomycetota</taxon>
        <taxon>Actinomycetes</taxon>
        <taxon>Mycobacteriales</taxon>
        <taxon>Corynebacteriaceae</taxon>
        <taxon>Corynebacterium</taxon>
    </lineage>
</organism>